<dbReference type="EMBL" id="JAUJEB010000005">
    <property type="protein sequence ID" value="MDN5214740.1"/>
    <property type="molecule type" value="Genomic_DNA"/>
</dbReference>
<name>A0ABT8LAG1_9BACT</name>
<keyword evidence="2" id="KW-1133">Transmembrane helix</keyword>
<evidence type="ECO:0000313" key="3">
    <source>
        <dbReference type="EMBL" id="MDN5214740.1"/>
    </source>
</evidence>
<keyword evidence="2" id="KW-0472">Membrane</keyword>
<sequence length="103" mass="12427">MNSFSHYFMLYSIYFNIYCTFNMLLKHINIPQKFFLNTKNYIMPIKQTKADLQEIVSLQLEHLNVMHELLSVLKEENRLLEDVNRKLKEEVVRFRGKVDDRGV</sequence>
<feature type="coiled-coil region" evidence="1">
    <location>
        <begin position="66"/>
        <end position="93"/>
    </location>
</feature>
<comment type="caution">
    <text evidence="3">The sequence shown here is derived from an EMBL/GenBank/DDBJ whole genome shotgun (WGS) entry which is preliminary data.</text>
</comment>
<evidence type="ECO:0000256" key="1">
    <source>
        <dbReference type="SAM" id="Coils"/>
    </source>
</evidence>
<reference evidence="3" key="1">
    <citation type="submission" date="2023-06" db="EMBL/GenBank/DDBJ databases">
        <title>Genomic of Agaribacillus aureum.</title>
        <authorList>
            <person name="Wang G."/>
        </authorList>
    </citation>
    <scope>NUCLEOTIDE SEQUENCE</scope>
    <source>
        <strain evidence="3">BMA12</strain>
    </source>
</reference>
<keyword evidence="4" id="KW-1185">Reference proteome</keyword>
<proteinExistence type="predicted"/>
<organism evidence="3 4">
    <name type="scientific">Agaribacillus aureus</name>
    <dbReference type="NCBI Taxonomy" id="3051825"/>
    <lineage>
        <taxon>Bacteria</taxon>
        <taxon>Pseudomonadati</taxon>
        <taxon>Bacteroidota</taxon>
        <taxon>Cytophagia</taxon>
        <taxon>Cytophagales</taxon>
        <taxon>Splendidivirgaceae</taxon>
        <taxon>Agaribacillus</taxon>
    </lineage>
</organism>
<gene>
    <name evidence="3" type="ORF">QQ020_21860</name>
</gene>
<evidence type="ECO:0000313" key="4">
    <source>
        <dbReference type="Proteomes" id="UP001172083"/>
    </source>
</evidence>
<feature type="transmembrane region" description="Helical" evidence="2">
    <location>
        <begin position="6"/>
        <end position="25"/>
    </location>
</feature>
<keyword evidence="2" id="KW-0812">Transmembrane</keyword>
<keyword evidence="1" id="KW-0175">Coiled coil</keyword>
<accession>A0ABT8LAG1</accession>
<dbReference type="Proteomes" id="UP001172083">
    <property type="component" value="Unassembled WGS sequence"/>
</dbReference>
<evidence type="ECO:0000256" key="2">
    <source>
        <dbReference type="SAM" id="Phobius"/>
    </source>
</evidence>
<protein>
    <submittedName>
        <fullName evidence="3">Uncharacterized protein</fullName>
    </submittedName>
</protein>